<proteinExistence type="inferred from homology"/>
<dbReference type="PANTHER" id="PTHR43356:SF3">
    <property type="entry name" value="PHOSPHATE ACETYLTRANSFERASE"/>
    <property type="match status" value="1"/>
</dbReference>
<comment type="similarity">
    <text evidence="2">Belongs to the phosphate acetyltransferase and butyryltransferase family.</text>
</comment>
<dbReference type="PATRIC" id="fig|633147.7.peg.532"/>
<dbReference type="PANTHER" id="PTHR43356">
    <property type="entry name" value="PHOSPHATE ACETYLTRANSFERASE"/>
    <property type="match status" value="1"/>
</dbReference>
<sequence length="331" mass="34673">MATLIDKLIQDAQGAPKRVALPECEAEKTLLAARHVLDEGIGMPVLVSPRSVIEETAARAGVSLEGMEIVDNADEAAADALAERYMSSGPRLISAKGSRRKIKNPMYYAMMKEELGDVDCTFCGHVNTTGDVLMAAQTVIGLAEGVDVPSILALVDTPAFEGPEGSVIAFTDCGLNPEPTATELASIAISAADNVRSIMGWEPRVAFLSFSTDGSGAGTSVDRVREAIELARGRRADLAIDGEFQLDAAIDPAVAAKKVKHESGVAGRANVLVFPDLNAANIAVKLIQRFAHGAAYGHNLSGFKCPVADSSRGATVDEIVGDIAMLVLSAR</sequence>
<dbReference type="SUPFAM" id="SSF53659">
    <property type="entry name" value="Isocitrate/Isopropylmalate dehydrogenase-like"/>
    <property type="match status" value="1"/>
</dbReference>
<dbReference type="RefSeq" id="WP_013251877.1">
    <property type="nucleotide sequence ID" value="NC_014363.1"/>
</dbReference>
<dbReference type="EMBL" id="CP002106">
    <property type="protein sequence ID" value="ADK68125.1"/>
    <property type="molecule type" value="Genomic_DNA"/>
</dbReference>
<dbReference type="PIRSF" id="PIRSF000428">
    <property type="entry name" value="P_Ac_trans"/>
    <property type="match status" value="1"/>
</dbReference>
<feature type="domain" description="Phosphate acetyl/butaryl transferase" evidence="5">
    <location>
        <begin position="4"/>
        <end position="325"/>
    </location>
</feature>
<name>E1QVH2_OLSUV</name>
<evidence type="ECO:0000256" key="3">
    <source>
        <dbReference type="ARBA" id="ARBA00022679"/>
    </source>
</evidence>
<dbReference type="Gene3D" id="3.40.50.10950">
    <property type="match status" value="1"/>
</dbReference>
<organism evidence="6 7">
    <name type="scientific">Olsenella uli (strain ATCC 49627 / DSM 7084 / CCUG 31166 / CIP 109912 / JCM 12494 / LMG 11480 / NCIMB 702895 / VPI D76D-27C)</name>
    <name type="common">Lactobacillus uli</name>
    <dbReference type="NCBI Taxonomy" id="633147"/>
    <lineage>
        <taxon>Bacteria</taxon>
        <taxon>Bacillati</taxon>
        <taxon>Actinomycetota</taxon>
        <taxon>Coriobacteriia</taxon>
        <taxon>Coriobacteriales</taxon>
        <taxon>Atopobiaceae</taxon>
        <taxon>Olsenella</taxon>
    </lineage>
</organism>
<dbReference type="STRING" id="633147.Olsu_1014"/>
<dbReference type="GeneID" id="78512435"/>
<keyword evidence="4" id="KW-0012">Acyltransferase</keyword>
<dbReference type="GO" id="GO:0008959">
    <property type="term" value="F:phosphate acetyltransferase activity"/>
    <property type="evidence" value="ECO:0007669"/>
    <property type="project" value="UniProtKB-EC"/>
</dbReference>
<dbReference type="InterPro" id="IPR012147">
    <property type="entry name" value="P_Ac_Bu_trans"/>
</dbReference>
<protein>
    <submittedName>
        <fullName evidence="6">Phosphate acetyl/butaryl transferase</fullName>
    </submittedName>
</protein>
<dbReference type="KEGG" id="ols:Olsu_1014"/>
<dbReference type="AlphaFoldDB" id="E1QVH2"/>
<dbReference type="InterPro" id="IPR042113">
    <property type="entry name" value="P_AcTrfase_dom1"/>
</dbReference>
<dbReference type="Proteomes" id="UP000000333">
    <property type="component" value="Chromosome"/>
</dbReference>
<dbReference type="eggNOG" id="COG0280">
    <property type="taxonomic scope" value="Bacteria"/>
</dbReference>
<evidence type="ECO:0000256" key="1">
    <source>
        <dbReference type="ARBA" id="ARBA00000705"/>
    </source>
</evidence>
<dbReference type="Pfam" id="PF01515">
    <property type="entry name" value="PTA_PTB"/>
    <property type="match status" value="1"/>
</dbReference>
<evidence type="ECO:0000256" key="2">
    <source>
        <dbReference type="ARBA" id="ARBA00005656"/>
    </source>
</evidence>
<gene>
    <name evidence="6" type="ordered locus">Olsu_1014</name>
</gene>
<dbReference type="InterPro" id="IPR042112">
    <property type="entry name" value="P_AcTrfase_dom2"/>
</dbReference>
<comment type="catalytic activity">
    <reaction evidence="1">
        <text>acetyl-CoA + phosphate = acetyl phosphate + CoA</text>
        <dbReference type="Rhea" id="RHEA:19521"/>
        <dbReference type="ChEBI" id="CHEBI:22191"/>
        <dbReference type="ChEBI" id="CHEBI:43474"/>
        <dbReference type="ChEBI" id="CHEBI:57287"/>
        <dbReference type="ChEBI" id="CHEBI:57288"/>
        <dbReference type="EC" id="2.3.1.8"/>
    </reaction>
</comment>
<evidence type="ECO:0000259" key="5">
    <source>
        <dbReference type="Pfam" id="PF01515"/>
    </source>
</evidence>
<dbReference type="InterPro" id="IPR050500">
    <property type="entry name" value="Phos_Acetyltrans/Butyryltrans"/>
</dbReference>
<dbReference type="InterPro" id="IPR002505">
    <property type="entry name" value="PTA_PTB"/>
</dbReference>
<dbReference type="OrthoDB" id="9808984at2"/>
<evidence type="ECO:0000256" key="4">
    <source>
        <dbReference type="ARBA" id="ARBA00023315"/>
    </source>
</evidence>
<keyword evidence="3 6" id="KW-0808">Transferase</keyword>
<evidence type="ECO:0000313" key="6">
    <source>
        <dbReference type="EMBL" id="ADK68125.1"/>
    </source>
</evidence>
<keyword evidence="7" id="KW-1185">Reference proteome</keyword>
<evidence type="ECO:0000313" key="7">
    <source>
        <dbReference type="Proteomes" id="UP000000333"/>
    </source>
</evidence>
<dbReference type="HOGENOM" id="CLU_019723_0_1_11"/>
<reference evidence="6 7" key="1">
    <citation type="journal article" date="2010" name="Stand. Genomic Sci.">
        <title>Complete genome sequence of Olsenella uli type strain (VPI D76D-27C).</title>
        <authorList>
            <person name="Goker M."/>
            <person name="Held B."/>
            <person name="Lucas S."/>
            <person name="Nolan M."/>
            <person name="Yasawong M."/>
            <person name="Glavina Del Rio T."/>
            <person name="Tice H."/>
            <person name="Cheng J.F."/>
            <person name="Bruce D."/>
            <person name="Detter J.C."/>
            <person name="Tapia R."/>
            <person name="Han C."/>
            <person name="Goodwin L."/>
            <person name="Pitluck S."/>
            <person name="Liolios K."/>
            <person name="Ivanova N."/>
            <person name="Mavromatis K."/>
            <person name="Mikhailova N."/>
            <person name="Pati A."/>
            <person name="Chen A."/>
            <person name="Palaniappan K."/>
            <person name="Land M."/>
            <person name="Hauser L."/>
            <person name="Chang Y.J."/>
            <person name="Jeffries C.D."/>
            <person name="Rohde M."/>
            <person name="Sikorski J."/>
            <person name="Pukall R."/>
            <person name="Woyke T."/>
            <person name="Bristow J."/>
            <person name="Eisen J.A."/>
            <person name="Markowitz V."/>
            <person name="Hugenholtz P."/>
            <person name="Kyrpides N.C."/>
            <person name="Klenk H.P."/>
            <person name="Lapidus A."/>
        </authorList>
    </citation>
    <scope>NUCLEOTIDE SEQUENCE [LARGE SCALE GENOMIC DNA]</scope>
    <source>
        <strain evidence="7">ATCC 49627 / DSM 7084 / CIP 109912 / JCM 12494 / NCIMB 702895 / VPI D76D-27C</strain>
    </source>
</reference>
<dbReference type="Gene3D" id="3.40.50.10750">
    <property type="entry name" value="Isocitrate/Isopropylmalate dehydrogenase-like"/>
    <property type="match status" value="1"/>
</dbReference>
<accession>E1QVH2</accession>